<evidence type="ECO:0000313" key="1">
    <source>
        <dbReference type="EMBL" id="SDU80223.1"/>
    </source>
</evidence>
<proteinExistence type="predicted"/>
<organism evidence="1 3">
    <name type="scientific">Arcanobacterium phocae</name>
    <dbReference type="NCBI Taxonomy" id="131112"/>
    <lineage>
        <taxon>Bacteria</taxon>
        <taxon>Bacillati</taxon>
        <taxon>Actinomycetota</taxon>
        <taxon>Actinomycetes</taxon>
        <taxon>Actinomycetales</taxon>
        <taxon>Actinomycetaceae</taxon>
        <taxon>Arcanobacterium</taxon>
    </lineage>
</organism>
<accession>A0A1H2LGP1</accession>
<dbReference type="AlphaFoldDB" id="A0A1H2LGP1"/>
<evidence type="ECO:0000313" key="2">
    <source>
        <dbReference type="EMBL" id="SDU80234.1"/>
    </source>
</evidence>
<gene>
    <name evidence="1" type="ORF">SAMN04489737_1137</name>
    <name evidence="2" type="ORF">SAMN04489737_1140</name>
</gene>
<evidence type="ECO:0000313" key="3">
    <source>
        <dbReference type="Proteomes" id="UP000214355"/>
    </source>
</evidence>
<dbReference type="Proteomes" id="UP000214355">
    <property type="component" value="Chromosome I"/>
</dbReference>
<protein>
    <submittedName>
        <fullName evidence="1">Uncharacterized protein</fullName>
    </submittedName>
</protein>
<dbReference type="EMBL" id="LT629804">
    <property type="protein sequence ID" value="SDU80234.1"/>
    <property type="molecule type" value="Genomic_DNA"/>
</dbReference>
<reference evidence="3" key="2">
    <citation type="submission" date="2016-10" db="EMBL/GenBank/DDBJ databases">
        <authorList>
            <person name="Varghese N."/>
            <person name="Submissions S."/>
        </authorList>
    </citation>
    <scope>NUCLEOTIDE SEQUENCE [LARGE SCALE GENOMIC DNA]</scope>
    <source>
        <strain evidence="3">DSM 10002</strain>
    </source>
</reference>
<sequence length="111" mass="11558">MGLGVDCVEESLVGFACVEEASGVVVGEVGKSVAGSFDAFDEVVHGFGDRVRWAGVVVGQDLVIPVFECSAKLLDFLGHEVLASVVDEFIKHGLSGGDVGCRNFVGVSLTR</sequence>
<name>A0A1H2LGP1_9ACTO</name>
<keyword evidence="3" id="KW-1185">Reference proteome</keyword>
<dbReference type="EMBL" id="LT629804">
    <property type="protein sequence ID" value="SDU80223.1"/>
    <property type="molecule type" value="Genomic_DNA"/>
</dbReference>
<reference evidence="1" key="1">
    <citation type="submission" date="2016-10" db="EMBL/GenBank/DDBJ databases">
        <authorList>
            <person name="de Groot N.N."/>
        </authorList>
    </citation>
    <scope>NUCLEOTIDE SEQUENCE [LARGE SCALE GENOMIC DNA]</scope>
    <source>
        <strain evidence="1">DSM 10002</strain>
    </source>
</reference>